<dbReference type="InterPro" id="IPR029044">
    <property type="entry name" value="Nucleotide-diphossugar_trans"/>
</dbReference>
<evidence type="ECO:0000259" key="11">
    <source>
        <dbReference type="Pfam" id="PF22640"/>
    </source>
</evidence>
<gene>
    <name evidence="12" type="ORF">SAMN04488026_10606</name>
</gene>
<keyword evidence="4 12" id="KW-0548">Nucleotidyltransferase</keyword>
<dbReference type="InterPro" id="IPR005835">
    <property type="entry name" value="NTP_transferase_dom"/>
</dbReference>
<dbReference type="STRING" id="571298.SAMN04488026_10606"/>
<dbReference type="EMBL" id="FNEK01000060">
    <property type="protein sequence ID" value="SDK93016.1"/>
    <property type="molecule type" value="Genomic_DNA"/>
</dbReference>
<dbReference type="InterPro" id="IPR051161">
    <property type="entry name" value="Mannose-6P_isomerase_type2"/>
</dbReference>
<dbReference type="NCBIfam" id="TIGR01479">
    <property type="entry name" value="GMP_PMI"/>
    <property type="match status" value="1"/>
</dbReference>
<keyword evidence="13" id="KW-1185">Reference proteome</keyword>
<evidence type="ECO:0000256" key="6">
    <source>
        <dbReference type="ARBA" id="ARBA00023134"/>
    </source>
</evidence>
<evidence type="ECO:0000256" key="4">
    <source>
        <dbReference type="ARBA" id="ARBA00022695"/>
    </source>
</evidence>
<evidence type="ECO:0000256" key="8">
    <source>
        <dbReference type="RuleBase" id="RU004190"/>
    </source>
</evidence>
<keyword evidence="3 12" id="KW-0808">Transferase</keyword>
<dbReference type="InterPro" id="IPR006375">
    <property type="entry name" value="Man1P_GuaTrfase/Man6P_Isoase"/>
</dbReference>
<evidence type="ECO:0000256" key="3">
    <source>
        <dbReference type="ARBA" id="ARBA00022679"/>
    </source>
</evidence>
<dbReference type="SUPFAM" id="SSF51182">
    <property type="entry name" value="RmlC-like cupins"/>
    <property type="match status" value="1"/>
</dbReference>
<dbReference type="Proteomes" id="UP000199382">
    <property type="component" value="Unassembled WGS sequence"/>
</dbReference>
<dbReference type="AlphaFoldDB" id="A0A1G9FX39"/>
<evidence type="ECO:0000259" key="9">
    <source>
        <dbReference type="Pfam" id="PF00483"/>
    </source>
</evidence>
<dbReference type="EC" id="2.7.7.13" evidence="2"/>
<dbReference type="GO" id="GO:0004475">
    <property type="term" value="F:mannose-1-phosphate guanylyltransferase (GTP) activity"/>
    <property type="evidence" value="ECO:0007669"/>
    <property type="project" value="UniProtKB-EC"/>
</dbReference>
<evidence type="ECO:0000256" key="1">
    <source>
        <dbReference type="ARBA" id="ARBA00006115"/>
    </source>
</evidence>
<organism evidence="12 13">
    <name type="scientific">Aliiruegeria lutimaris</name>
    <dbReference type="NCBI Taxonomy" id="571298"/>
    <lineage>
        <taxon>Bacteria</taxon>
        <taxon>Pseudomonadati</taxon>
        <taxon>Pseudomonadota</taxon>
        <taxon>Alphaproteobacteria</taxon>
        <taxon>Rhodobacterales</taxon>
        <taxon>Roseobacteraceae</taxon>
        <taxon>Aliiruegeria</taxon>
    </lineage>
</organism>
<keyword evidence="6" id="KW-0342">GTP-binding</keyword>
<protein>
    <recommendedName>
        <fullName evidence="2">mannose-1-phosphate guanylyltransferase</fullName>
        <ecNumber evidence="2">2.7.7.13</ecNumber>
    </recommendedName>
</protein>
<dbReference type="Gene3D" id="3.90.550.10">
    <property type="entry name" value="Spore Coat Polysaccharide Biosynthesis Protein SpsA, Chain A"/>
    <property type="match status" value="1"/>
</dbReference>
<evidence type="ECO:0000313" key="13">
    <source>
        <dbReference type="Proteomes" id="UP000199382"/>
    </source>
</evidence>
<dbReference type="FunFam" id="2.60.120.10:FF:000032">
    <property type="entry name" value="Mannose-1-phosphate guanylyltransferase/mannose-6-phosphate isomerase"/>
    <property type="match status" value="1"/>
</dbReference>
<dbReference type="Pfam" id="PF01050">
    <property type="entry name" value="MannoseP_isomer"/>
    <property type="match status" value="1"/>
</dbReference>
<keyword evidence="5" id="KW-0547">Nucleotide-binding</keyword>
<dbReference type="FunFam" id="3.90.550.10:FF:000046">
    <property type="entry name" value="Mannose-1-phosphate guanylyltransferase (GDP)"/>
    <property type="match status" value="1"/>
</dbReference>
<dbReference type="InterPro" id="IPR001538">
    <property type="entry name" value="Man6P_isomerase-2_C"/>
</dbReference>
<dbReference type="CDD" id="cd02509">
    <property type="entry name" value="GDP-M1P_Guanylyltransferase"/>
    <property type="match status" value="1"/>
</dbReference>
<comment type="similarity">
    <text evidence="1 8">Belongs to the mannose-6-phosphate isomerase type 2 family.</text>
</comment>
<feature type="domain" description="Mannose-6-phosphate isomerase type II C-terminal" evidence="10">
    <location>
        <begin position="363"/>
        <end position="468"/>
    </location>
</feature>
<sequence length="473" mass="51225">MIHPVILCGGSGTRLWPSSRKAYPKQFAKLLGKESLYQSTLRRLSGEGFGPPLVMTNETFRFMASQQAAAIGLMDAQVVVEPCLRDTGPAILTAALMLERDEGADALMLVAPSDHVIADVPAFLSAVRQGVDAAQTGALVTFGVTPDRPETGYGYLELTAKPNGSGAAIALASFREKPDAETAAAFLAAGTYLWNGGIFLFRTGDVIAAFEACAPQLLAPCRAALEKGAEDLNLFRLDLDAYGSAEAISFDYAVMEKADKVSAVPLTCKWSDLGSWDALWKEEGPDANGVSTNGAVTVIDCADSYLRSEEENMHLVGLGLKDMVVVAMRDAVLVAEKSRAQEVKDVVKTLRAAAAPQADDYPRFHRPWGWYETLCIDERFQVKRIMVHPGGVLSLQSHHHRSEHWVVVSGTAEVTVGEQTKLLTENESVYIPLGAVHRMANPGKLPMYLIEVQTGSYLGEDDIVRYEDVYGRG</sequence>
<comment type="catalytic activity">
    <reaction evidence="7">
        <text>alpha-D-mannose 1-phosphate + GTP + H(+) = GDP-alpha-D-mannose + diphosphate</text>
        <dbReference type="Rhea" id="RHEA:15229"/>
        <dbReference type="ChEBI" id="CHEBI:15378"/>
        <dbReference type="ChEBI" id="CHEBI:33019"/>
        <dbReference type="ChEBI" id="CHEBI:37565"/>
        <dbReference type="ChEBI" id="CHEBI:57527"/>
        <dbReference type="ChEBI" id="CHEBI:58409"/>
        <dbReference type="EC" id="2.7.7.13"/>
    </reaction>
</comment>
<dbReference type="GO" id="GO:0000271">
    <property type="term" value="P:polysaccharide biosynthetic process"/>
    <property type="evidence" value="ECO:0007669"/>
    <property type="project" value="InterPro"/>
</dbReference>
<dbReference type="RefSeq" id="WP_093161887.1">
    <property type="nucleotide sequence ID" value="NZ_FNEK01000060.1"/>
</dbReference>
<dbReference type="Pfam" id="PF00483">
    <property type="entry name" value="NTP_transferase"/>
    <property type="match status" value="1"/>
</dbReference>
<evidence type="ECO:0000259" key="10">
    <source>
        <dbReference type="Pfam" id="PF01050"/>
    </source>
</evidence>
<reference evidence="12 13" key="1">
    <citation type="submission" date="2016-10" db="EMBL/GenBank/DDBJ databases">
        <authorList>
            <person name="de Groot N.N."/>
        </authorList>
    </citation>
    <scope>NUCLEOTIDE SEQUENCE [LARGE SCALE GENOMIC DNA]</scope>
    <source>
        <strain evidence="12 13">DSM 25294</strain>
    </source>
</reference>
<dbReference type="OrthoDB" id="9806359at2"/>
<accession>A0A1G9FX39</accession>
<evidence type="ECO:0000256" key="5">
    <source>
        <dbReference type="ARBA" id="ARBA00022741"/>
    </source>
</evidence>
<dbReference type="Gene3D" id="2.60.120.10">
    <property type="entry name" value="Jelly Rolls"/>
    <property type="match status" value="1"/>
</dbReference>
<evidence type="ECO:0000256" key="7">
    <source>
        <dbReference type="ARBA" id="ARBA00047343"/>
    </source>
</evidence>
<feature type="domain" description="MannoseP isomerase/GMP-like beta-helix" evidence="11">
    <location>
        <begin position="298"/>
        <end position="350"/>
    </location>
</feature>
<dbReference type="GO" id="GO:0005525">
    <property type="term" value="F:GTP binding"/>
    <property type="evidence" value="ECO:0007669"/>
    <property type="project" value="UniProtKB-KW"/>
</dbReference>
<dbReference type="GO" id="GO:0009298">
    <property type="term" value="P:GDP-mannose biosynthetic process"/>
    <property type="evidence" value="ECO:0007669"/>
    <property type="project" value="TreeGrafter"/>
</dbReference>
<name>A0A1G9FX39_9RHOB</name>
<dbReference type="InterPro" id="IPR014710">
    <property type="entry name" value="RmlC-like_jellyroll"/>
</dbReference>
<dbReference type="InterPro" id="IPR054566">
    <property type="entry name" value="ManC/GMP-like_b-helix"/>
</dbReference>
<dbReference type="SUPFAM" id="SSF53448">
    <property type="entry name" value="Nucleotide-diphospho-sugar transferases"/>
    <property type="match status" value="1"/>
</dbReference>
<dbReference type="Pfam" id="PF22640">
    <property type="entry name" value="ManC_GMP_beta-helix"/>
    <property type="match status" value="1"/>
</dbReference>
<evidence type="ECO:0000313" key="12">
    <source>
        <dbReference type="EMBL" id="SDK93016.1"/>
    </source>
</evidence>
<dbReference type="InterPro" id="IPR049577">
    <property type="entry name" value="GMPP_N"/>
</dbReference>
<evidence type="ECO:0000256" key="2">
    <source>
        <dbReference type="ARBA" id="ARBA00012387"/>
    </source>
</evidence>
<dbReference type="PANTHER" id="PTHR46390:SF1">
    <property type="entry name" value="MANNOSE-1-PHOSPHATE GUANYLYLTRANSFERASE"/>
    <property type="match status" value="1"/>
</dbReference>
<dbReference type="PANTHER" id="PTHR46390">
    <property type="entry name" value="MANNOSE-1-PHOSPHATE GUANYLYLTRANSFERASE"/>
    <property type="match status" value="1"/>
</dbReference>
<dbReference type="InterPro" id="IPR011051">
    <property type="entry name" value="RmlC_Cupin_sf"/>
</dbReference>
<dbReference type="CDD" id="cd02213">
    <property type="entry name" value="cupin_PMI_typeII_C"/>
    <property type="match status" value="1"/>
</dbReference>
<proteinExistence type="inferred from homology"/>
<feature type="domain" description="Nucleotidyl transferase" evidence="9">
    <location>
        <begin position="4"/>
        <end position="282"/>
    </location>
</feature>